<dbReference type="OrthoDB" id="645009at2"/>
<dbReference type="SUPFAM" id="SSF51294">
    <property type="entry name" value="Hedgehog/intein (Hint) domain"/>
    <property type="match status" value="1"/>
</dbReference>
<dbReference type="Gene3D" id="2.170.16.10">
    <property type="entry name" value="Hedgehog/Intein (Hint) domain"/>
    <property type="match status" value="1"/>
</dbReference>
<keyword evidence="4" id="KW-1185">Reference proteome</keyword>
<comment type="caution">
    <text evidence="3">The sequence shown here is derived from an EMBL/GenBank/DDBJ whole genome shotgun (WGS) entry which is preliminary data.</text>
</comment>
<dbReference type="InterPro" id="IPR006141">
    <property type="entry name" value="Intein_N"/>
</dbReference>
<accession>A0A2T2YJE3</accession>
<dbReference type="InterPro" id="IPR036844">
    <property type="entry name" value="Hint_dom_sf"/>
</dbReference>
<feature type="domain" description="Hint" evidence="2">
    <location>
        <begin position="175"/>
        <end position="287"/>
    </location>
</feature>
<evidence type="ECO:0000256" key="1">
    <source>
        <dbReference type="SAM" id="SignalP"/>
    </source>
</evidence>
<keyword evidence="1" id="KW-0732">Signal</keyword>
<sequence>MRRIFLSFLFIGSMHLAQAQQSTGTSRPLTLAEYQKAKTFAVKDLDNDTYVKIENAYILDRYEGRKPYFITGDDGLKKRMDLYRLVSKEGMQELGTMIFYTNEKGKQYKAVLPNFTTDGKVWESYFEDIHAIDKEEKNFVLKLSYVLSKELSFQQYKALNQGKDLKAESATYGNDICFPGDQLVAMANGRQKLLKEVQPGDQVLTIDPATKLATTVRVKELVSHEAKNYAITRLLVASVTEKTSQAGKEVNLSSKVLEATPNHPMQTREGNRKMGEVNLGEEVLCYNSKTGKYEPFTVLHKTEYAGGVQKVYNIEAAAGTTFMMNDVMVLQK</sequence>
<dbReference type="CDD" id="cd00081">
    <property type="entry name" value="Hint"/>
    <property type="match status" value="1"/>
</dbReference>
<evidence type="ECO:0000259" key="2">
    <source>
        <dbReference type="SMART" id="SM00306"/>
    </source>
</evidence>
<dbReference type="SMART" id="SM00306">
    <property type="entry name" value="HintN"/>
    <property type="match status" value="1"/>
</dbReference>
<organism evidence="3 4">
    <name type="scientific">Adhaeribacter arboris</name>
    <dbReference type="NCBI Taxonomy" id="2072846"/>
    <lineage>
        <taxon>Bacteria</taxon>
        <taxon>Pseudomonadati</taxon>
        <taxon>Bacteroidota</taxon>
        <taxon>Cytophagia</taxon>
        <taxon>Cytophagales</taxon>
        <taxon>Hymenobacteraceae</taxon>
        <taxon>Adhaeribacter</taxon>
    </lineage>
</organism>
<dbReference type="GO" id="GO:0016539">
    <property type="term" value="P:intein-mediated protein splicing"/>
    <property type="evidence" value="ECO:0007669"/>
    <property type="project" value="InterPro"/>
</dbReference>
<dbReference type="Proteomes" id="UP000240357">
    <property type="component" value="Unassembled WGS sequence"/>
</dbReference>
<evidence type="ECO:0000313" key="3">
    <source>
        <dbReference type="EMBL" id="PSR55619.1"/>
    </source>
</evidence>
<name>A0A2T2YJE3_9BACT</name>
<reference evidence="3 4" key="1">
    <citation type="submission" date="2018-03" db="EMBL/GenBank/DDBJ databases">
        <title>Adhaeribacter sp. HMF7605 Genome sequencing and assembly.</title>
        <authorList>
            <person name="Kang H."/>
            <person name="Kang J."/>
            <person name="Cha I."/>
            <person name="Kim H."/>
            <person name="Joh K."/>
        </authorList>
    </citation>
    <scope>NUCLEOTIDE SEQUENCE [LARGE SCALE GENOMIC DNA]</scope>
    <source>
        <strain evidence="3 4">HMF7605</strain>
    </source>
</reference>
<dbReference type="AlphaFoldDB" id="A0A2T2YJE3"/>
<protein>
    <recommendedName>
        <fullName evidence="2">Hint domain-containing protein</fullName>
    </recommendedName>
</protein>
<dbReference type="InterPro" id="IPR003587">
    <property type="entry name" value="Hint_dom_N"/>
</dbReference>
<dbReference type="RefSeq" id="WP_106931799.1">
    <property type="nucleotide sequence ID" value="NZ_PYFT01000001.1"/>
</dbReference>
<evidence type="ECO:0000313" key="4">
    <source>
        <dbReference type="Proteomes" id="UP000240357"/>
    </source>
</evidence>
<dbReference type="GO" id="GO:0016540">
    <property type="term" value="P:protein autoprocessing"/>
    <property type="evidence" value="ECO:0007669"/>
    <property type="project" value="InterPro"/>
</dbReference>
<feature type="chain" id="PRO_5015585589" description="Hint domain-containing protein" evidence="1">
    <location>
        <begin position="20"/>
        <end position="332"/>
    </location>
</feature>
<dbReference type="Pfam" id="PF01079">
    <property type="entry name" value="Hint"/>
    <property type="match status" value="1"/>
</dbReference>
<dbReference type="EMBL" id="PYFT01000001">
    <property type="protein sequence ID" value="PSR55619.1"/>
    <property type="molecule type" value="Genomic_DNA"/>
</dbReference>
<dbReference type="PROSITE" id="PS50817">
    <property type="entry name" value="INTEIN_N_TER"/>
    <property type="match status" value="1"/>
</dbReference>
<feature type="signal peptide" evidence="1">
    <location>
        <begin position="1"/>
        <end position="19"/>
    </location>
</feature>
<dbReference type="InterPro" id="IPR001767">
    <property type="entry name" value="Hedgehog_Hint"/>
</dbReference>
<proteinExistence type="predicted"/>
<gene>
    <name evidence="3" type="ORF">AHMF7605_19960</name>
</gene>